<dbReference type="PANTHER" id="PTHR21230:SF1">
    <property type="entry name" value="GOLGI SNAP RECEPTOR COMPLEX MEMBER 2"/>
    <property type="match status" value="1"/>
</dbReference>
<comment type="caution">
    <text evidence="15">The sequence shown here is derived from an EMBL/GenBank/DDBJ whole genome shotgun (WGS) entry which is preliminary data.</text>
</comment>
<evidence type="ECO:0000313" key="15">
    <source>
        <dbReference type="EMBL" id="GMM34897.1"/>
    </source>
</evidence>
<dbReference type="AlphaFoldDB" id="A0AAV5QK10"/>
<keyword evidence="5" id="KW-0931">ER-Golgi transport</keyword>
<dbReference type="Pfam" id="PF12352">
    <property type="entry name" value="V-SNARE_C"/>
    <property type="match status" value="1"/>
</dbReference>
<dbReference type="GO" id="GO:0000149">
    <property type="term" value="F:SNARE binding"/>
    <property type="evidence" value="ECO:0007669"/>
    <property type="project" value="TreeGrafter"/>
</dbReference>
<name>A0AAV5QK10_9ASCO</name>
<feature type="compositionally biased region" description="Polar residues" evidence="13">
    <location>
        <begin position="121"/>
        <end position="131"/>
    </location>
</feature>
<evidence type="ECO:0000256" key="9">
    <source>
        <dbReference type="ARBA" id="ARBA00023136"/>
    </source>
</evidence>
<dbReference type="GO" id="GO:0000139">
    <property type="term" value="C:Golgi membrane"/>
    <property type="evidence" value="ECO:0007669"/>
    <property type="project" value="UniProtKB-SubCell"/>
</dbReference>
<dbReference type="GO" id="GO:0015031">
    <property type="term" value="P:protein transport"/>
    <property type="evidence" value="ECO:0007669"/>
    <property type="project" value="UniProtKB-KW"/>
</dbReference>
<evidence type="ECO:0000256" key="12">
    <source>
        <dbReference type="PIRNR" id="PIRNR028865"/>
    </source>
</evidence>
<dbReference type="GO" id="GO:0031201">
    <property type="term" value="C:SNARE complex"/>
    <property type="evidence" value="ECO:0007669"/>
    <property type="project" value="TreeGrafter"/>
</dbReference>
<dbReference type="GO" id="GO:0031902">
    <property type="term" value="C:late endosome membrane"/>
    <property type="evidence" value="ECO:0007669"/>
    <property type="project" value="TreeGrafter"/>
</dbReference>
<dbReference type="PIRSF" id="PIRSF028865">
    <property type="entry name" value="Membrin-2"/>
    <property type="match status" value="1"/>
</dbReference>
<dbReference type="GO" id="GO:0006906">
    <property type="term" value="P:vesicle fusion"/>
    <property type="evidence" value="ECO:0007669"/>
    <property type="project" value="TreeGrafter"/>
</dbReference>
<accession>A0AAV5QK10</accession>
<proteinExistence type="inferred from homology"/>
<dbReference type="GO" id="GO:0005484">
    <property type="term" value="F:SNAP receptor activity"/>
    <property type="evidence" value="ECO:0007669"/>
    <property type="project" value="InterPro"/>
</dbReference>
<evidence type="ECO:0000256" key="10">
    <source>
        <dbReference type="ARBA" id="ARBA00037983"/>
    </source>
</evidence>
<keyword evidence="16" id="KW-1185">Reference proteome</keyword>
<dbReference type="Proteomes" id="UP001360560">
    <property type="component" value="Unassembled WGS sequence"/>
</dbReference>
<evidence type="ECO:0000256" key="4">
    <source>
        <dbReference type="ARBA" id="ARBA00022692"/>
    </source>
</evidence>
<sequence length="238" mass="27625">MNSLFGHGIKQIQSIRKDLTQLESSSDAPLSAQGQVSVSLNGLQRTIDELADLILKETNDDSQAKYKKRLEKFRSEHLELKTRFESIKRRKEEVQYENSRSELLNRGRHNNTHGLGGTTTSTDNPYSSALGQQQQQQQQQPRMNYQDGLYKERESLGRSSAQLDEILEMGQRSFDDIVIQNQYLMKFEKKLTSSLTTLGVSQETIHKVERRVYQDRFLFAGGAFILFFCYFFIYKYLK</sequence>
<evidence type="ECO:0000256" key="5">
    <source>
        <dbReference type="ARBA" id="ARBA00022892"/>
    </source>
</evidence>
<keyword evidence="8" id="KW-0333">Golgi apparatus</keyword>
<comment type="subcellular location">
    <subcellularLocation>
        <location evidence="1">Endoplasmic reticulum membrane</location>
        <topology evidence="1">Single-pass type IV membrane protein</topology>
    </subcellularLocation>
    <subcellularLocation>
        <location evidence="2">Golgi apparatus membrane</location>
        <topology evidence="2">Single-pass type IV membrane protein</topology>
    </subcellularLocation>
</comment>
<evidence type="ECO:0000256" key="11">
    <source>
        <dbReference type="ARBA" id="ARBA00040957"/>
    </source>
</evidence>
<evidence type="ECO:0000256" key="7">
    <source>
        <dbReference type="ARBA" id="ARBA00022989"/>
    </source>
</evidence>
<protein>
    <recommendedName>
        <fullName evidence="11 12">Protein transport protein BOS1</fullName>
    </recommendedName>
</protein>
<dbReference type="GO" id="GO:0006888">
    <property type="term" value="P:endoplasmic reticulum to Golgi vesicle-mediated transport"/>
    <property type="evidence" value="ECO:0007669"/>
    <property type="project" value="TreeGrafter"/>
</dbReference>
<dbReference type="GO" id="GO:0012507">
    <property type="term" value="C:ER to Golgi transport vesicle membrane"/>
    <property type="evidence" value="ECO:0007669"/>
    <property type="project" value="TreeGrafter"/>
</dbReference>
<dbReference type="RefSeq" id="XP_064851897.1">
    <property type="nucleotide sequence ID" value="XM_064995825.1"/>
</dbReference>
<dbReference type="InterPro" id="IPR027027">
    <property type="entry name" value="GOSR2/Membrin/Bos1"/>
</dbReference>
<evidence type="ECO:0000256" key="6">
    <source>
        <dbReference type="ARBA" id="ARBA00022927"/>
    </source>
</evidence>
<comment type="function">
    <text evidence="12">SNARE required for protein transport between the ER and the Golgi complex.</text>
</comment>
<keyword evidence="7 14" id="KW-1133">Transmembrane helix</keyword>
<dbReference type="EMBL" id="BTFZ01000004">
    <property type="protein sequence ID" value="GMM34897.1"/>
    <property type="molecule type" value="Genomic_DNA"/>
</dbReference>
<evidence type="ECO:0000313" key="16">
    <source>
        <dbReference type="Proteomes" id="UP001360560"/>
    </source>
</evidence>
<keyword evidence="4 14" id="KW-0812">Transmembrane</keyword>
<evidence type="ECO:0000256" key="8">
    <source>
        <dbReference type="ARBA" id="ARBA00023034"/>
    </source>
</evidence>
<dbReference type="GeneID" id="90072876"/>
<keyword evidence="6 12" id="KW-0653">Protein transport</keyword>
<keyword evidence="3 12" id="KW-0813">Transport</keyword>
<comment type="similarity">
    <text evidence="10 12">Belongs to the BOS1 family.</text>
</comment>
<keyword evidence="9 12" id="KW-0472">Membrane</keyword>
<evidence type="ECO:0000256" key="14">
    <source>
        <dbReference type="SAM" id="Phobius"/>
    </source>
</evidence>
<dbReference type="GO" id="GO:0005789">
    <property type="term" value="C:endoplasmic reticulum membrane"/>
    <property type="evidence" value="ECO:0007669"/>
    <property type="project" value="UniProtKB-SubCell"/>
</dbReference>
<gene>
    <name evidence="15" type="ORF">DASC09_022220</name>
</gene>
<feature type="compositionally biased region" description="Basic and acidic residues" evidence="13">
    <location>
        <begin position="91"/>
        <end position="105"/>
    </location>
</feature>
<feature type="region of interest" description="Disordered" evidence="13">
    <location>
        <begin position="91"/>
        <end position="143"/>
    </location>
</feature>
<evidence type="ECO:0000256" key="3">
    <source>
        <dbReference type="ARBA" id="ARBA00022448"/>
    </source>
</evidence>
<dbReference type="PANTHER" id="PTHR21230">
    <property type="entry name" value="VESICLE TRANSPORT V-SNARE PROTEIN VTI1-RELATED"/>
    <property type="match status" value="1"/>
</dbReference>
<evidence type="ECO:0000256" key="2">
    <source>
        <dbReference type="ARBA" id="ARBA00004409"/>
    </source>
</evidence>
<feature type="transmembrane region" description="Helical" evidence="14">
    <location>
        <begin position="217"/>
        <end position="237"/>
    </location>
</feature>
<evidence type="ECO:0000256" key="13">
    <source>
        <dbReference type="SAM" id="MobiDB-lite"/>
    </source>
</evidence>
<organism evidence="15 16">
    <name type="scientific">Saccharomycopsis crataegensis</name>
    <dbReference type="NCBI Taxonomy" id="43959"/>
    <lineage>
        <taxon>Eukaryota</taxon>
        <taxon>Fungi</taxon>
        <taxon>Dikarya</taxon>
        <taxon>Ascomycota</taxon>
        <taxon>Saccharomycotina</taxon>
        <taxon>Saccharomycetes</taxon>
        <taxon>Saccharomycopsidaceae</taxon>
        <taxon>Saccharomycopsis</taxon>
    </lineage>
</organism>
<reference evidence="15 16" key="1">
    <citation type="journal article" date="2023" name="Elife">
        <title>Identification of key yeast species and microbe-microbe interactions impacting larval growth of Drosophila in the wild.</title>
        <authorList>
            <person name="Mure A."/>
            <person name="Sugiura Y."/>
            <person name="Maeda R."/>
            <person name="Honda K."/>
            <person name="Sakurai N."/>
            <person name="Takahashi Y."/>
            <person name="Watada M."/>
            <person name="Katoh T."/>
            <person name="Gotoh A."/>
            <person name="Gotoh Y."/>
            <person name="Taniguchi I."/>
            <person name="Nakamura K."/>
            <person name="Hayashi T."/>
            <person name="Katayama T."/>
            <person name="Uemura T."/>
            <person name="Hattori Y."/>
        </authorList>
    </citation>
    <scope>NUCLEOTIDE SEQUENCE [LARGE SCALE GENOMIC DNA]</scope>
    <source>
        <strain evidence="15 16">SC-9</strain>
    </source>
</reference>
<evidence type="ECO:0000256" key="1">
    <source>
        <dbReference type="ARBA" id="ARBA00004163"/>
    </source>
</evidence>